<evidence type="ECO:0000313" key="2">
    <source>
        <dbReference type="Proteomes" id="UP000584670"/>
    </source>
</evidence>
<dbReference type="RefSeq" id="WP_186284290.1">
    <property type="nucleotide sequence ID" value="NZ_JACMSF010000025.1"/>
</dbReference>
<dbReference type="EMBL" id="JACMSF010000025">
    <property type="protein sequence ID" value="MBC2904422.1"/>
    <property type="molecule type" value="Genomic_DNA"/>
</dbReference>
<keyword evidence="2" id="KW-1185">Reference proteome</keyword>
<reference evidence="1 2" key="1">
    <citation type="submission" date="2020-08" db="EMBL/GenBank/DDBJ databases">
        <title>Streptomyces sp. PSKA01 genome sequencing and assembly.</title>
        <authorList>
            <person name="Mandal S."/>
            <person name="Maiti P.K."/>
            <person name="Das P."/>
        </authorList>
    </citation>
    <scope>NUCLEOTIDE SEQUENCE [LARGE SCALE GENOMIC DNA]</scope>
    <source>
        <strain evidence="1 2">PSKA01</strain>
    </source>
</reference>
<dbReference type="AlphaFoldDB" id="A0A7X1JA27"/>
<gene>
    <name evidence="1" type="ORF">H4N64_22980</name>
</gene>
<protein>
    <submittedName>
        <fullName evidence="1">Uncharacterized protein</fullName>
    </submittedName>
</protein>
<dbReference type="Proteomes" id="UP000584670">
    <property type="component" value="Unassembled WGS sequence"/>
</dbReference>
<accession>A0A7X1JA27</accession>
<proteinExistence type="predicted"/>
<comment type="caution">
    <text evidence="1">The sequence shown here is derived from an EMBL/GenBank/DDBJ whole genome shotgun (WGS) entry which is preliminary data.</text>
</comment>
<name>A0A7X1JA27_9ACTN</name>
<evidence type="ECO:0000313" key="1">
    <source>
        <dbReference type="EMBL" id="MBC2904422.1"/>
    </source>
</evidence>
<organism evidence="1 2">
    <name type="scientific">Streptomyces cupreus</name>
    <dbReference type="NCBI Taxonomy" id="2759956"/>
    <lineage>
        <taxon>Bacteria</taxon>
        <taxon>Bacillati</taxon>
        <taxon>Actinomycetota</taxon>
        <taxon>Actinomycetes</taxon>
        <taxon>Kitasatosporales</taxon>
        <taxon>Streptomycetaceae</taxon>
        <taxon>Streptomyces</taxon>
    </lineage>
</organism>
<sequence length="66" mass="7490">MEEIGRAYGEACDQLDRRPGFFETVEREELFAALDHSVNEAEVPHGPVREDARDSLISGVESVRDW</sequence>